<dbReference type="PANTHER" id="PTHR28208">
    <property type="entry name" value="PHOSPHATIDATE PHOSPHATASE APP1"/>
    <property type="match status" value="1"/>
</dbReference>
<dbReference type="PANTHER" id="PTHR28208:SF3">
    <property type="entry name" value="PHOSPHATIDATE PHOSPHATASE APP1"/>
    <property type="match status" value="1"/>
</dbReference>
<dbReference type="EMBL" id="JAJGNA010000008">
    <property type="protein sequence ID" value="MCC4308702.1"/>
    <property type="molecule type" value="Genomic_DNA"/>
</dbReference>
<reference evidence="2" key="1">
    <citation type="submission" date="2021-10" db="EMBL/GenBank/DDBJ databases">
        <title>The diversity and Nitrogen Metabolism of Culturable Nitrate-Utilizing Bacteria Within the Oxygen Minimum Zone of the Changjiang (Yangtze River)Estuary.</title>
        <authorList>
            <person name="Zhang D."/>
            <person name="Zheng J."/>
            <person name="Liu S."/>
            <person name="He W."/>
        </authorList>
    </citation>
    <scope>NUCLEOTIDE SEQUENCE</scope>
    <source>
        <strain evidence="2">FXH-223</strain>
    </source>
</reference>
<organism evidence="2 3">
    <name type="scientific">Alloalcanivorax marinus</name>
    <dbReference type="NCBI Taxonomy" id="1177169"/>
    <lineage>
        <taxon>Bacteria</taxon>
        <taxon>Pseudomonadati</taxon>
        <taxon>Pseudomonadota</taxon>
        <taxon>Gammaproteobacteria</taxon>
        <taxon>Oceanospirillales</taxon>
        <taxon>Alcanivoracaceae</taxon>
        <taxon>Alloalcanivorax</taxon>
    </lineage>
</organism>
<proteinExistence type="predicted"/>
<dbReference type="GO" id="GO:0008195">
    <property type="term" value="F:phosphatidate phosphatase activity"/>
    <property type="evidence" value="ECO:0007669"/>
    <property type="project" value="InterPro"/>
</dbReference>
<dbReference type="InterPro" id="IPR052935">
    <property type="entry name" value="Mg2+_PAP"/>
</dbReference>
<dbReference type="RefSeq" id="WP_228233801.1">
    <property type="nucleotide sequence ID" value="NZ_ARXL01000122.1"/>
</dbReference>
<dbReference type="Pfam" id="PF09949">
    <property type="entry name" value="APP1_cat"/>
    <property type="match status" value="1"/>
</dbReference>
<evidence type="ECO:0000313" key="3">
    <source>
        <dbReference type="Proteomes" id="UP001108027"/>
    </source>
</evidence>
<sequence>MNLPTPRRLYRGLRKMLRFLARPARRGGRRAGRVIQTYRGYGSRRSVFLIGRVFRQPGLGLNLREGPLDDVLNIIRRTVRWGVHDAHLTVTVGAVSVDVVTDRDGYFHVTLDVEANQDWPDQAFWQQARLRLHPGHREGEREPVEASADLYIPPRELDCAVISDIDDTVIYTGVASKLTMMYQLFVLKARHRTAFPGVSAFYRALFHGDTGERRRPMLYVSRGPWSIYDVLEEFFHLNRIPHGPILFLREWGVTLQRPLPIRAKDHKARLIRRMLAIYDRVPFVLIGDSGQRDPEVYAELVDEFPDRIRAIYIRHVHRGTDRDRAIQALAERTAARGCDMVLANDSLEMAQHAFQHGYIARDGLEEVREDCRRRQGS</sequence>
<keyword evidence="3" id="KW-1185">Reference proteome</keyword>
<gene>
    <name evidence="2" type="ORF">LL252_08965</name>
</gene>
<feature type="domain" description="Phosphatidate phosphatase APP1 catalytic" evidence="1">
    <location>
        <begin position="160"/>
        <end position="315"/>
    </location>
</feature>
<comment type="caution">
    <text evidence="2">The sequence shown here is derived from an EMBL/GenBank/DDBJ whole genome shotgun (WGS) entry which is preliminary data.</text>
</comment>
<evidence type="ECO:0000313" key="2">
    <source>
        <dbReference type="EMBL" id="MCC4308702.1"/>
    </source>
</evidence>
<dbReference type="AlphaFoldDB" id="A0A9Q3YME5"/>
<evidence type="ECO:0000259" key="1">
    <source>
        <dbReference type="Pfam" id="PF09949"/>
    </source>
</evidence>
<dbReference type="InterPro" id="IPR019236">
    <property type="entry name" value="APP1_cat"/>
</dbReference>
<dbReference type="Proteomes" id="UP001108027">
    <property type="component" value="Unassembled WGS sequence"/>
</dbReference>
<name>A0A9Q3YME5_9GAMM</name>
<protein>
    <submittedName>
        <fullName evidence="2">DUF2183 domain-containing protein</fullName>
    </submittedName>
</protein>
<accession>A0A9Q3YME5</accession>